<dbReference type="SUPFAM" id="SSF53335">
    <property type="entry name" value="S-adenosyl-L-methionine-dependent methyltransferases"/>
    <property type="match status" value="1"/>
</dbReference>
<proteinExistence type="predicted"/>
<name>A0A5N6TTB7_ASPAV</name>
<dbReference type="Pfam" id="PF13489">
    <property type="entry name" value="Methyltransf_23"/>
    <property type="match status" value="1"/>
</dbReference>
<dbReference type="GO" id="GO:0008168">
    <property type="term" value="F:methyltransferase activity"/>
    <property type="evidence" value="ECO:0007669"/>
    <property type="project" value="UniProtKB-KW"/>
</dbReference>
<dbReference type="AlphaFoldDB" id="A0A5N6TTB7"/>
<dbReference type="InterPro" id="IPR029063">
    <property type="entry name" value="SAM-dependent_MTases_sf"/>
</dbReference>
<reference evidence="2 3" key="1">
    <citation type="submission" date="2019-04" db="EMBL/GenBank/DDBJ databases">
        <title>Friends and foes A comparative genomics study of 23 Aspergillus species from section Flavi.</title>
        <authorList>
            <consortium name="DOE Joint Genome Institute"/>
            <person name="Kjaerbolling I."/>
            <person name="Vesth T."/>
            <person name="Frisvad J.C."/>
            <person name="Nybo J.L."/>
            <person name="Theobald S."/>
            <person name="Kildgaard S."/>
            <person name="Isbrandt T."/>
            <person name="Kuo A."/>
            <person name="Sato A."/>
            <person name="Lyhne E.K."/>
            <person name="Kogle M.E."/>
            <person name="Wiebenga A."/>
            <person name="Kun R.S."/>
            <person name="Lubbers R.J."/>
            <person name="Makela M.R."/>
            <person name="Barry K."/>
            <person name="Chovatia M."/>
            <person name="Clum A."/>
            <person name="Daum C."/>
            <person name="Haridas S."/>
            <person name="He G."/>
            <person name="LaButti K."/>
            <person name="Lipzen A."/>
            <person name="Mondo S."/>
            <person name="Riley R."/>
            <person name="Salamov A."/>
            <person name="Simmons B.A."/>
            <person name="Magnuson J.K."/>
            <person name="Henrissat B."/>
            <person name="Mortensen U.H."/>
            <person name="Larsen T.O."/>
            <person name="Devries R.P."/>
            <person name="Grigoriev I.V."/>
            <person name="Machida M."/>
            <person name="Baker S.E."/>
            <person name="Andersen M.R."/>
        </authorList>
    </citation>
    <scope>NUCLEOTIDE SEQUENCE [LARGE SCALE GENOMIC DNA]</scope>
    <source>
        <strain evidence="2 3">IBT 18842</strain>
    </source>
</reference>
<gene>
    <name evidence="2" type="ORF">BDV25DRAFT_130254</name>
</gene>
<feature type="region of interest" description="Disordered" evidence="1">
    <location>
        <begin position="1"/>
        <end position="28"/>
    </location>
</feature>
<dbReference type="PANTHER" id="PTHR43591:SF24">
    <property type="entry name" value="2-METHOXY-6-POLYPRENYL-1,4-BENZOQUINOL METHYLASE, MITOCHONDRIAL"/>
    <property type="match status" value="1"/>
</dbReference>
<dbReference type="EMBL" id="ML742119">
    <property type="protein sequence ID" value="KAE8149547.1"/>
    <property type="molecule type" value="Genomic_DNA"/>
</dbReference>
<dbReference type="GO" id="GO:0032259">
    <property type="term" value="P:methylation"/>
    <property type="evidence" value="ECO:0007669"/>
    <property type="project" value="UniProtKB-KW"/>
</dbReference>
<dbReference type="CDD" id="cd02440">
    <property type="entry name" value="AdoMet_MTases"/>
    <property type="match status" value="1"/>
</dbReference>
<evidence type="ECO:0000313" key="2">
    <source>
        <dbReference type="EMBL" id="KAE8149547.1"/>
    </source>
</evidence>
<dbReference type="Gene3D" id="3.40.50.150">
    <property type="entry name" value="Vaccinia Virus protein VP39"/>
    <property type="match status" value="1"/>
</dbReference>
<evidence type="ECO:0000256" key="1">
    <source>
        <dbReference type="SAM" id="MobiDB-lite"/>
    </source>
</evidence>
<accession>A0A5N6TTB7</accession>
<keyword evidence="2" id="KW-0489">Methyltransferase</keyword>
<evidence type="ECO:0000313" key="3">
    <source>
        <dbReference type="Proteomes" id="UP000325780"/>
    </source>
</evidence>
<organism evidence="2 3">
    <name type="scientific">Aspergillus avenaceus</name>
    <dbReference type="NCBI Taxonomy" id="36643"/>
    <lineage>
        <taxon>Eukaryota</taxon>
        <taxon>Fungi</taxon>
        <taxon>Dikarya</taxon>
        <taxon>Ascomycota</taxon>
        <taxon>Pezizomycotina</taxon>
        <taxon>Eurotiomycetes</taxon>
        <taxon>Eurotiomycetidae</taxon>
        <taxon>Eurotiales</taxon>
        <taxon>Aspergillaceae</taxon>
        <taxon>Aspergillus</taxon>
        <taxon>Aspergillus subgen. Circumdati</taxon>
    </lineage>
</organism>
<keyword evidence="3" id="KW-1185">Reference proteome</keyword>
<dbReference type="Proteomes" id="UP000325780">
    <property type="component" value="Unassembled WGS sequence"/>
</dbReference>
<dbReference type="OrthoDB" id="2013972at2759"/>
<dbReference type="PANTHER" id="PTHR43591">
    <property type="entry name" value="METHYLTRANSFERASE"/>
    <property type="match status" value="1"/>
</dbReference>
<protein>
    <submittedName>
        <fullName evidence="2">S-adenosyl-L-methionine-dependent methyltransferase</fullName>
    </submittedName>
</protein>
<sequence length="311" mass="35190">MATIPLEEATIEADSHPDTDSALGDDDTSSLTTSLASSFIHNYVYENGRRYHGFRQGQYLFPNDETEQDRMDMLHHIYRLMLGGGLYKAPISQSPQRILDIGTGTGIYAVDIADEFPSAEVLGVDLSPIQAQWVPPNCRFVVDDRNMVGSIADWDRLFRQAFQHTRPDGYIEVQEFQVQFHTQDGDLPDDSSIRQWNRHLVDGMATFGKPMDVTEELSGKLKAAGSVDVQDHVLKTPVGLWPRNPALKELGQWMQVQTVEAVEPLSLAVFTRVLGWTEQQCRGLFAKVRAEFKGTRRQIYVCTHFIYGRRP</sequence>
<keyword evidence="2" id="KW-0808">Transferase</keyword>